<dbReference type="SUPFAM" id="SSF46689">
    <property type="entry name" value="Homeodomain-like"/>
    <property type="match status" value="1"/>
</dbReference>
<dbReference type="PROSITE" id="PS01124">
    <property type="entry name" value="HTH_ARAC_FAMILY_2"/>
    <property type="match status" value="1"/>
</dbReference>
<dbReference type="EMBL" id="JACJVR010000041">
    <property type="protein sequence ID" value="MBB6691885.1"/>
    <property type="molecule type" value="Genomic_DNA"/>
</dbReference>
<evidence type="ECO:0000256" key="3">
    <source>
        <dbReference type="ARBA" id="ARBA00023163"/>
    </source>
</evidence>
<dbReference type="GO" id="GO:0003700">
    <property type="term" value="F:DNA-binding transcription factor activity"/>
    <property type="evidence" value="ECO:0007669"/>
    <property type="project" value="InterPro"/>
</dbReference>
<dbReference type="SUPFAM" id="SSF51215">
    <property type="entry name" value="Regulatory protein AraC"/>
    <property type="match status" value="1"/>
</dbReference>
<evidence type="ECO:0000256" key="2">
    <source>
        <dbReference type="ARBA" id="ARBA00023125"/>
    </source>
</evidence>
<dbReference type="Gene3D" id="1.10.10.60">
    <property type="entry name" value="Homeodomain-like"/>
    <property type="match status" value="2"/>
</dbReference>
<keyword evidence="2" id="KW-0238">DNA-binding</keyword>
<dbReference type="GO" id="GO:0043565">
    <property type="term" value="F:sequence-specific DNA binding"/>
    <property type="evidence" value="ECO:0007669"/>
    <property type="project" value="InterPro"/>
</dbReference>
<dbReference type="InterPro" id="IPR037923">
    <property type="entry name" value="HTH-like"/>
</dbReference>
<protein>
    <submittedName>
        <fullName evidence="5">Helix-turn-helix transcriptional regulator</fullName>
    </submittedName>
</protein>
<evidence type="ECO:0000256" key="1">
    <source>
        <dbReference type="ARBA" id="ARBA00023015"/>
    </source>
</evidence>
<reference evidence="5 6" key="1">
    <citation type="submission" date="2020-08" db="EMBL/GenBank/DDBJ databases">
        <title>Cohnella phylogeny.</title>
        <authorList>
            <person name="Dunlap C."/>
        </authorList>
    </citation>
    <scope>NUCLEOTIDE SEQUENCE [LARGE SCALE GENOMIC DNA]</scope>
    <source>
        <strain evidence="5 6">DSM 25239</strain>
    </source>
</reference>
<dbReference type="Proteomes" id="UP000553776">
    <property type="component" value="Unassembled WGS sequence"/>
</dbReference>
<dbReference type="Pfam" id="PF02311">
    <property type="entry name" value="AraC_binding"/>
    <property type="match status" value="1"/>
</dbReference>
<gene>
    <name evidence="5" type="ORF">H7B90_10795</name>
</gene>
<comment type="caution">
    <text evidence="5">The sequence shown here is derived from an EMBL/GenBank/DDBJ whole genome shotgun (WGS) entry which is preliminary data.</text>
</comment>
<evidence type="ECO:0000313" key="6">
    <source>
        <dbReference type="Proteomes" id="UP000553776"/>
    </source>
</evidence>
<dbReference type="SMART" id="SM00342">
    <property type="entry name" value="HTH_ARAC"/>
    <property type="match status" value="1"/>
</dbReference>
<dbReference type="InterPro" id="IPR018060">
    <property type="entry name" value="HTH_AraC"/>
</dbReference>
<dbReference type="Pfam" id="PF12833">
    <property type="entry name" value="HTH_18"/>
    <property type="match status" value="1"/>
</dbReference>
<keyword evidence="3" id="KW-0804">Transcription</keyword>
<dbReference type="PROSITE" id="PS00041">
    <property type="entry name" value="HTH_ARAC_FAMILY_1"/>
    <property type="match status" value="1"/>
</dbReference>
<dbReference type="InterPro" id="IPR009057">
    <property type="entry name" value="Homeodomain-like_sf"/>
</dbReference>
<accession>A0A841TUP4</accession>
<dbReference type="AlphaFoldDB" id="A0A841TUP4"/>
<proteinExistence type="predicted"/>
<sequence length="296" mass="35607">MLAMNTEYVPRIKLMGFVSYKAPWIHFRRTTDEHILYFIKSGELHLQENGTPHILRRGDVLLLEPHLEHEGLEKHLCDYYFVHFEHRDIRPWPEEDKLALAKRVLLEDDDSSEGSELCFFPKRFTFEDRNAFHRAQREMNEILALHRRKRYNRSLTALKWAEWMIETSREYWMSELQSHDKRPSRSYRKVNALLDYLHTHYTERITGEIIEKEFDCSYDYINRVFQEATGHTISRYANLVRINHAKELIEATHLSMNEIAYLTGLNDPFYFSKVFKKFVGLSPTQYYKKVRETMSM</sequence>
<dbReference type="InterPro" id="IPR018062">
    <property type="entry name" value="HTH_AraC-typ_CS"/>
</dbReference>
<dbReference type="RefSeq" id="WP_185135877.1">
    <property type="nucleotide sequence ID" value="NZ_JACJVR010000041.1"/>
</dbReference>
<organism evidence="5 6">
    <name type="scientific">Cohnella xylanilytica</name>
    <dbReference type="NCBI Taxonomy" id="557555"/>
    <lineage>
        <taxon>Bacteria</taxon>
        <taxon>Bacillati</taxon>
        <taxon>Bacillota</taxon>
        <taxon>Bacilli</taxon>
        <taxon>Bacillales</taxon>
        <taxon>Paenibacillaceae</taxon>
        <taxon>Cohnella</taxon>
    </lineage>
</organism>
<evidence type="ECO:0000259" key="4">
    <source>
        <dbReference type="PROSITE" id="PS01124"/>
    </source>
</evidence>
<evidence type="ECO:0000313" key="5">
    <source>
        <dbReference type="EMBL" id="MBB6691885.1"/>
    </source>
</evidence>
<keyword evidence="6" id="KW-1185">Reference proteome</keyword>
<name>A0A841TUP4_9BACL</name>
<dbReference type="PANTHER" id="PTHR43280">
    <property type="entry name" value="ARAC-FAMILY TRANSCRIPTIONAL REGULATOR"/>
    <property type="match status" value="1"/>
</dbReference>
<keyword evidence="1" id="KW-0805">Transcription regulation</keyword>
<feature type="domain" description="HTH araC/xylS-type" evidence="4">
    <location>
        <begin position="191"/>
        <end position="289"/>
    </location>
</feature>
<dbReference type="InterPro" id="IPR003313">
    <property type="entry name" value="AraC-bd"/>
</dbReference>
<dbReference type="PANTHER" id="PTHR43280:SF30">
    <property type="entry name" value="MMSAB OPERON REGULATORY PROTEIN"/>
    <property type="match status" value="1"/>
</dbReference>